<dbReference type="Proteomes" id="UP001241537">
    <property type="component" value="Unassembled WGS sequence"/>
</dbReference>
<gene>
    <name evidence="2" type="ORF">J2S20_002242</name>
</gene>
<accession>A0AAE4AMU9</accession>
<feature type="domain" description="DUF4376" evidence="1">
    <location>
        <begin position="95"/>
        <end position="195"/>
    </location>
</feature>
<organism evidence="2 3">
    <name type="scientific">Moryella indoligenes</name>
    <dbReference type="NCBI Taxonomy" id="371674"/>
    <lineage>
        <taxon>Bacteria</taxon>
        <taxon>Bacillati</taxon>
        <taxon>Bacillota</taxon>
        <taxon>Clostridia</taxon>
        <taxon>Lachnospirales</taxon>
        <taxon>Lachnospiraceae</taxon>
        <taxon>Moryella</taxon>
    </lineage>
</organism>
<evidence type="ECO:0000259" key="1">
    <source>
        <dbReference type="Pfam" id="PF14301"/>
    </source>
</evidence>
<comment type="caution">
    <text evidence="2">The sequence shown here is derived from an EMBL/GenBank/DDBJ whole genome shotgun (WGS) entry which is preliminary data.</text>
</comment>
<dbReference type="InterPro" id="IPR025484">
    <property type="entry name" value="DUF4376"/>
</dbReference>
<dbReference type="Pfam" id="PF14301">
    <property type="entry name" value="DUF4376"/>
    <property type="match status" value="1"/>
</dbReference>
<name>A0AAE4AMU9_9FIRM</name>
<proteinExistence type="predicted"/>
<sequence length="225" mass="25046">MEKIIIKNNDYNITDIRPSIHSVIQITFADEVPEEYGDIDVYTAGGVQSAHLPGFATVYRRDDKTVWLSNDGSVYTPPETSQATQEELYTPSLEEVQAMKLQEVNGACTELIQRGIDVGGEHYSLTEIDQLNLFGLRAQIISGAQTVPYHADGKLCRFYTIEEIAPVIEAAMKLVTYHTTYCNSMHAWIKDCEDVETVRAIQYGAPIPEQYQSDVLKGYLAGAAS</sequence>
<dbReference type="EMBL" id="JAUSTO010000023">
    <property type="protein sequence ID" value="MDQ0153521.1"/>
    <property type="molecule type" value="Genomic_DNA"/>
</dbReference>
<dbReference type="RefSeq" id="WP_307255426.1">
    <property type="nucleotide sequence ID" value="NZ_JAUSTO010000023.1"/>
</dbReference>
<protein>
    <recommendedName>
        <fullName evidence="1">DUF4376 domain-containing protein</fullName>
    </recommendedName>
</protein>
<dbReference type="AlphaFoldDB" id="A0AAE4AMU9"/>
<evidence type="ECO:0000313" key="3">
    <source>
        <dbReference type="Proteomes" id="UP001241537"/>
    </source>
</evidence>
<reference evidence="2" key="1">
    <citation type="submission" date="2023-07" db="EMBL/GenBank/DDBJ databases">
        <title>Genomic Encyclopedia of Type Strains, Phase IV (KMG-IV): sequencing the most valuable type-strain genomes for metagenomic binning, comparative biology and taxonomic classification.</title>
        <authorList>
            <person name="Goeker M."/>
        </authorList>
    </citation>
    <scope>NUCLEOTIDE SEQUENCE</scope>
    <source>
        <strain evidence="2">DSM 19659</strain>
    </source>
</reference>
<evidence type="ECO:0000313" key="2">
    <source>
        <dbReference type="EMBL" id="MDQ0153521.1"/>
    </source>
</evidence>
<keyword evidence="3" id="KW-1185">Reference proteome</keyword>